<dbReference type="GO" id="GO:0019354">
    <property type="term" value="P:siroheme biosynthetic process"/>
    <property type="evidence" value="ECO:0007669"/>
    <property type="project" value="UniProtKB-UniPathway"/>
</dbReference>
<evidence type="ECO:0000256" key="9">
    <source>
        <dbReference type="ARBA" id="ARBA00023239"/>
    </source>
</evidence>
<feature type="domain" description="Sirohaem synthase dimerisation" evidence="17">
    <location>
        <begin position="159"/>
        <end position="196"/>
    </location>
</feature>
<dbReference type="CDD" id="cd11642">
    <property type="entry name" value="SUMT"/>
    <property type="match status" value="1"/>
</dbReference>
<dbReference type="GO" id="GO:0043115">
    <property type="term" value="F:precorrin-2 dehydrogenase activity"/>
    <property type="evidence" value="ECO:0007669"/>
    <property type="project" value="UniProtKB-EC"/>
</dbReference>
<keyword evidence="4 15" id="KW-0489">Methyltransferase</keyword>
<dbReference type="FunFam" id="3.40.1010.10:FF:000001">
    <property type="entry name" value="Siroheme synthase"/>
    <property type="match status" value="1"/>
</dbReference>
<evidence type="ECO:0000256" key="11">
    <source>
        <dbReference type="ARBA" id="ARBA00023268"/>
    </source>
</evidence>
<dbReference type="InterPro" id="IPR050161">
    <property type="entry name" value="Siro_Cobalamin_biosynth"/>
</dbReference>
<keyword evidence="9" id="KW-0456">Lyase</keyword>
<evidence type="ECO:0000259" key="17">
    <source>
        <dbReference type="Pfam" id="PF10414"/>
    </source>
</evidence>
<keyword evidence="10" id="KW-0627">Porphyrin biosynthesis</keyword>
<dbReference type="UniPathway" id="UPA00262">
    <property type="reaction ID" value="UER00211"/>
</dbReference>
<dbReference type="Proteomes" id="UP000432089">
    <property type="component" value="Unassembled WGS sequence"/>
</dbReference>
<evidence type="ECO:0000256" key="3">
    <source>
        <dbReference type="ARBA" id="ARBA00022573"/>
    </source>
</evidence>
<evidence type="ECO:0000256" key="4">
    <source>
        <dbReference type="ARBA" id="ARBA00022603"/>
    </source>
</evidence>
<feature type="active site" description="Proton acceptor" evidence="14">
    <location>
        <position position="256"/>
    </location>
</feature>
<evidence type="ECO:0000256" key="7">
    <source>
        <dbReference type="ARBA" id="ARBA00023002"/>
    </source>
</evidence>
<dbReference type="Pfam" id="PF00590">
    <property type="entry name" value="TP_methylase"/>
    <property type="match status" value="1"/>
</dbReference>
<evidence type="ECO:0000256" key="14">
    <source>
        <dbReference type="PIRSR" id="PIRSR036426-1"/>
    </source>
</evidence>
<evidence type="ECO:0000259" key="16">
    <source>
        <dbReference type="Pfam" id="PF00590"/>
    </source>
</evidence>
<dbReference type="NCBIfam" id="TIGR01469">
    <property type="entry name" value="cobA_cysG_Cterm"/>
    <property type="match status" value="1"/>
</dbReference>
<accession>A0A7V7PRV1</accession>
<organism evidence="18 19">
    <name type="scientific">Plantimonas leprariae</name>
    <dbReference type="NCBI Taxonomy" id="2615207"/>
    <lineage>
        <taxon>Bacteria</taxon>
        <taxon>Pseudomonadati</taxon>
        <taxon>Pseudomonadota</taxon>
        <taxon>Alphaproteobacteria</taxon>
        <taxon>Hyphomicrobiales</taxon>
        <taxon>Aurantimonadaceae</taxon>
        <taxon>Plantimonas</taxon>
    </lineage>
</organism>
<evidence type="ECO:0000256" key="6">
    <source>
        <dbReference type="ARBA" id="ARBA00022691"/>
    </source>
</evidence>
<dbReference type="SUPFAM" id="SSF75615">
    <property type="entry name" value="Siroheme synthase middle domains-like"/>
    <property type="match status" value="1"/>
</dbReference>
<evidence type="ECO:0000256" key="13">
    <source>
        <dbReference type="ARBA" id="ARBA00047561"/>
    </source>
</evidence>
<keyword evidence="11" id="KW-0511">Multifunctional enzyme</keyword>
<name>A0A7V7PRV1_9HYPH</name>
<dbReference type="GO" id="GO:0051287">
    <property type="term" value="F:NAD binding"/>
    <property type="evidence" value="ECO:0007669"/>
    <property type="project" value="InterPro"/>
</dbReference>
<keyword evidence="19" id="KW-1185">Reference proteome</keyword>
<dbReference type="Gene3D" id="3.40.1010.10">
    <property type="entry name" value="Cobalt-precorrin-4 Transmethylase, Domain 1"/>
    <property type="match status" value="1"/>
</dbReference>
<feature type="active site" description="Proton donor" evidence="14">
    <location>
        <position position="278"/>
    </location>
</feature>
<comment type="pathway">
    <text evidence="12">Porphyrin-containing compound metabolism; siroheme biosynthesis; precorrin-2 from uroporphyrinogen III: step 1/1.</text>
</comment>
<dbReference type="InterPro" id="IPR014776">
    <property type="entry name" value="4pyrrole_Mease_sub2"/>
</dbReference>
<dbReference type="AlphaFoldDB" id="A0A7V7PRV1"/>
<comment type="catalytic activity">
    <reaction evidence="13">
        <text>precorrin-2 + NAD(+) = sirohydrochlorin + NADH + 2 H(+)</text>
        <dbReference type="Rhea" id="RHEA:15613"/>
        <dbReference type="ChEBI" id="CHEBI:15378"/>
        <dbReference type="ChEBI" id="CHEBI:57540"/>
        <dbReference type="ChEBI" id="CHEBI:57945"/>
        <dbReference type="ChEBI" id="CHEBI:58351"/>
        <dbReference type="ChEBI" id="CHEBI:58827"/>
        <dbReference type="EC" id="1.3.1.76"/>
    </reaction>
</comment>
<keyword evidence="3" id="KW-0169">Cobalamin biosynthesis</keyword>
<evidence type="ECO:0000256" key="5">
    <source>
        <dbReference type="ARBA" id="ARBA00022679"/>
    </source>
</evidence>
<dbReference type="RefSeq" id="WP_150968762.1">
    <property type="nucleotide sequence ID" value="NZ_VZDO01000003.1"/>
</dbReference>
<keyword evidence="5 15" id="KW-0808">Transferase</keyword>
<evidence type="ECO:0000256" key="10">
    <source>
        <dbReference type="ARBA" id="ARBA00023244"/>
    </source>
</evidence>
<dbReference type="GO" id="GO:0051266">
    <property type="term" value="F:sirohydrochlorin ferrochelatase activity"/>
    <property type="evidence" value="ECO:0007669"/>
    <property type="project" value="InterPro"/>
</dbReference>
<evidence type="ECO:0000256" key="12">
    <source>
        <dbReference type="ARBA" id="ARBA00025705"/>
    </source>
</evidence>
<gene>
    <name evidence="18" type="primary">cobA</name>
    <name evidence="18" type="ORF">F6X38_04975</name>
</gene>
<sequence length="474" mass="49914">MAALAVLPVFLDLAGKRAVLAGGTAAAAWKAELLAAAGARVDVYAPGAELSDEMRDLFVRGAAAGSLRHHDRPWDEASLRGAAVAVLDCEGEGEAQAFACAAREAGVPWNVVDKPRFCAFSFGSVVNRSPVVVGISTAGAAPILGQAVRRRIETLLPPSLSAWGRIAAKLRAEVMARLAPGLARRAFWERFADAAFTRRSHGEDGETEMRAFVGELAHDASPSGRVTLVGAGPGNAELLTLAAVRALQGADVILFDDLVSDDVLELARREAKRMLVGKRGGRESCRQEDINAMMVRFATAGRNVVRLKSGDVAVFGRAGEEIAELERHGIPVSIVPGITAASAMAAAFGLSLTHRDHASELRFVTGHSRHGVLPENVDWPRLAGPGATTIFYMGGRMAGRIAERLAAEGMAADMPVAVAANLTRPDETRRAGRLGDLARIVAEVGVDRPVLIGVGRVFEASVEAAEREPVAKVG</sequence>
<evidence type="ECO:0000313" key="19">
    <source>
        <dbReference type="Proteomes" id="UP000432089"/>
    </source>
</evidence>
<dbReference type="PROSITE" id="PS00840">
    <property type="entry name" value="SUMT_2"/>
    <property type="match status" value="1"/>
</dbReference>
<dbReference type="InterPro" id="IPR035996">
    <property type="entry name" value="4pyrrol_Methylase_sf"/>
</dbReference>
<dbReference type="EC" id="2.1.1.107" evidence="18"/>
<protein>
    <submittedName>
        <fullName evidence="18">Uroporphyrinogen-III C-methyltransferase</fullName>
        <ecNumber evidence="18">2.1.1.107</ecNumber>
    </submittedName>
</protein>
<evidence type="ECO:0000256" key="2">
    <source>
        <dbReference type="ARBA" id="ARBA00005879"/>
    </source>
</evidence>
<dbReference type="InterPro" id="IPR006367">
    <property type="entry name" value="Sirohaem_synthase_N"/>
</dbReference>
<dbReference type="SUPFAM" id="SSF51735">
    <property type="entry name" value="NAD(P)-binding Rossmann-fold domains"/>
    <property type="match status" value="1"/>
</dbReference>
<comment type="similarity">
    <text evidence="2 15">Belongs to the precorrin methyltransferase family.</text>
</comment>
<dbReference type="GO" id="GO:0009236">
    <property type="term" value="P:cobalamin biosynthetic process"/>
    <property type="evidence" value="ECO:0007669"/>
    <property type="project" value="UniProtKB-KW"/>
</dbReference>
<comment type="caution">
    <text evidence="18">The sequence shown here is derived from an EMBL/GenBank/DDBJ whole genome shotgun (WGS) entry which is preliminary data.</text>
</comment>
<evidence type="ECO:0000256" key="8">
    <source>
        <dbReference type="ARBA" id="ARBA00023027"/>
    </source>
</evidence>
<dbReference type="InterPro" id="IPR006366">
    <property type="entry name" value="CobA/CysG_C"/>
</dbReference>
<proteinExistence type="inferred from homology"/>
<evidence type="ECO:0000256" key="15">
    <source>
        <dbReference type="RuleBase" id="RU003960"/>
    </source>
</evidence>
<dbReference type="InterPro" id="IPR000878">
    <property type="entry name" value="4pyrrol_Mease"/>
</dbReference>
<dbReference type="GO" id="GO:0004851">
    <property type="term" value="F:uroporphyrin-III C-methyltransferase activity"/>
    <property type="evidence" value="ECO:0007669"/>
    <property type="project" value="UniProtKB-EC"/>
</dbReference>
<dbReference type="SUPFAM" id="SSF53790">
    <property type="entry name" value="Tetrapyrrole methylase"/>
    <property type="match status" value="1"/>
</dbReference>
<keyword evidence="7" id="KW-0560">Oxidoreductase</keyword>
<dbReference type="InterPro" id="IPR014777">
    <property type="entry name" value="4pyrrole_Mease_sub1"/>
</dbReference>
<dbReference type="Gene3D" id="3.40.50.720">
    <property type="entry name" value="NAD(P)-binding Rossmann-like Domain"/>
    <property type="match status" value="1"/>
</dbReference>
<reference evidence="18 19" key="1">
    <citation type="submission" date="2019-09" db="EMBL/GenBank/DDBJ databases">
        <title>YIM 132180 draft genome.</title>
        <authorList>
            <person name="Zhang K."/>
        </authorList>
    </citation>
    <scope>NUCLEOTIDE SEQUENCE [LARGE SCALE GENOMIC DNA]</scope>
    <source>
        <strain evidence="18 19">YIM 132180</strain>
    </source>
</reference>
<keyword evidence="6" id="KW-0949">S-adenosyl-L-methionine</keyword>
<dbReference type="EMBL" id="VZDO01000003">
    <property type="protein sequence ID" value="KAB0681507.1"/>
    <property type="molecule type" value="Genomic_DNA"/>
</dbReference>
<dbReference type="Pfam" id="PF10414">
    <property type="entry name" value="CysG_dimeriser"/>
    <property type="match status" value="1"/>
</dbReference>
<dbReference type="Pfam" id="PF13241">
    <property type="entry name" value="NAD_binding_7"/>
    <property type="match status" value="1"/>
</dbReference>
<dbReference type="NCBIfam" id="TIGR01470">
    <property type="entry name" value="cysG_Nterm"/>
    <property type="match status" value="1"/>
</dbReference>
<comment type="pathway">
    <text evidence="1">Porphyrin-containing compound metabolism; siroheme biosynthesis; sirohydrochlorin from precorrin-2: step 1/1.</text>
</comment>
<dbReference type="PANTHER" id="PTHR45790">
    <property type="entry name" value="SIROHEME SYNTHASE-RELATED"/>
    <property type="match status" value="1"/>
</dbReference>
<dbReference type="InterPro" id="IPR003043">
    <property type="entry name" value="Uropor_MeTrfase_CS"/>
</dbReference>
<evidence type="ECO:0000313" key="18">
    <source>
        <dbReference type="EMBL" id="KAB0681507.1"/>
    </source>
</evidence>
<dbReference type="InterPro" id="IPR019478">
    <property type="entry name" value="Sirohaem_synthase_dimer_dom"/>
</dbReference>
<dbReference type="Gene3D" id="3.30.950.10">
    <property type="entry name" value="Methyltransferase, Cobalt-precorrin-4 Transmethylase, Domain 2"/>
    <property type="match status" value="1"/>
</dbReference>
<dbReference type="Gene3D" id="3.30.160.110">
    <property type="entry name" value="Siroheme synthase, domain 2"/>
    <property type="match status" value="1"/>
</dbReference>
<dbReference type="GO" id="GO:0032259">
    <property type="term" value="P:methylation"/>
    <property type="evidence" value="ECO:0007669"/>
    <property type="project" value="UniProtKB-KW"/>
</dbReference>
<evidence type="ECO:0000256" key="1">
    <source>
        <dbReference type="ARBA" id="ARBA00005010"/>
    </source>
</evidence>
<dbReference type="PIRSF" id="PIRSF036426">
    <property type="entry name" value="Sirohaem_synth"/>
    <property type="match status" value="1"/>
</dbReference>
<dbReference type="InterPro" id="IPR012409">
    <property type="entry name" value="Sirohaem_synth"/>
</dbReference>
<dbReference type="NCBIfam" id="NF004790">
    <property type="entry name" value="PRK06136.1"/>
    <property type="match status" value="1"/>
</dbReference>
<dbReference type="NCBIfam" id="NF007922">
    <property type="entry name" value="PRK10637.1"/>
    <property type="match status" value="1"/>
</dbReference>
<keyword evidence="8" id="KW-0520">NAD</keyword>
<feature type="domain" description="Tetrapyrrole methylase" evidence="16">
    <location>
        <begin position="225"/>
        <end position="438"/>
    </location>
</feature>
<dbReference type="PANTHER" id="PTHR45790:SF3">
    <property type="entry name" value="S-ADENOSYL-L-METHIONINE-DEPENDENT UROPORPHYRINOGEN III METHYLTRANSFERASE, CHLOROPLASTIC"/>
    <property type="match status" value="1"/>
</dbReference>
<dbReference type="InterPro" id="IPR036291">
    <property type="entry name" value="NAD(P)-bd_dom_sf"/>
</dbReference>